<comment type="subcellular location">
    <subcellularLocation>
        <location evidence="2">Cell projection</location>
        <location evidence="2">Lamellipodium</location>
    </subcellularLocation>
    <subcellularLocation>
        <location evidence="1">Cytoplasm</location>
        <location evidence="1">Cytoskeleton</location>
    </subcellularLocation>
</comment>
<feature type="compositionally biased region" description="Polar residues" evidence="9">
    <location>
        <begin position="262"/>
        <end position="282"/>
    </location>
</feature>
<keyword evidence="8" id="KW-0966">Cell projection</keyword>
<feature type="compositionally biased region" description="Low complexity" evidence="9">
    <location>
        <begin position="283"/>
        <end position="292"/>
    </location>
</feature>
<dbReference type="GO" id="GO:0005856">
    <property type="term" value="C:cytoskeleton"/>
    <property type="evidence" value="ECO:0007669"/>
    <property type="project" value="UniProtKB-SubCell"/>
</dbReference>
<dbReference type="Proteomes" id="UP000663832">
    <property type="component" value="Unassembled WGS sequence"/>
</dbReference>
<feature type="compositionally biased region" description="Basic residues" evidence="9">
    <location>
        <begin position="1"/>
        <end position="11"/>
    </location>
</feature>
<feature type="compositionally biased region" description="Basic and acidic residues" evidence="9">
    <location>
        <begin position="12"/>
        <end position="26"/>
    </location>
</feature>
<evidence type="ECO:0000313" key="12">
    <source>
        <dbReference type="Proteomes" id="UP000663832"/>
    </source>
</evidence>
<evidence type="ECO:0000256" key="6">
    <source>
        <dbReference type="ARBA" id="ARBA00023203"/>
    </source>
</evidence>
<reference evidence="11" key="1">
    <citation type="submission" date="2021-02" db="EMBL/GenBank/DDBJ databases">
        <authorList>
            <person name="Nowell W R."/>
        </authorList>
    </citation>
    <scope>NUCLEOTIDE SEQUENCE</scope>
</reference>
<feature type="compositionally biased region" description="Polar residues" evidence="9">
    <location>
        <begin position="293"/>
        <end position="305"/>
    </location>
</feature>
<keyword evidence="12" id="KW-1185">Reference proteome</keyword>
<dbReference type="Gene3D" id="2.30.29.30">
    <property type="entry name" value="Pleckstrin-homology domain (PH domain)/Phosphotyrosine-binding domain (PTB)"/>
    <property type="match status" value="1"/>
</dbReference>
<organism evidence="11 12">
    <name type="scientific">Adineta steineri</name>
    <dbReference type="NCBI Taxonomy" id="433720"/>
    <lineage>
        <taxon>Eukaryota</taxon>
        <taxon>Metazoa</taxon>
        <taxon>Spiralia</taxon>
        <taxon>Gnathifera</taxon>
        <taxon>Rotifera</taxon>
        <taxon>Eurotatoria</taxon>
        <taxon>Bdelloidea</taxon>
        <taxon>Adinetida</taxon>
        <taxon>Adinetidae</taxon>
        <taxon>Adineta</taxon>
    </lineage>
</organism>
<feature type="domain" description="WH1" evidence="10">
    <location>
        <begin position="146"/>
        <end position="258"/>
    </location>
</feature>
<keyword evidence="4" id="KW-0963">Cytoplasm</keyword>
<evidence type="ECO:0000256" key="1">
    <source>
        <dbReference type="ARBA" id="ARBA00004245"/>
    </source>
</evidence>
<dbReference type="InterPro" id="IPR000697">
    <property type="entry name" value="WH1/EVH1_dom"/>
</dbReference>
<evidence type="ECO:0000256" key="2">
    <source>
        <dbReference type="ARBA" id="ARBA00004510"/>
    </source>
</evidence>
<dbReference type="InterPro" id="IPR038023">
    <property type="entry name" value="VASP_sf"/>
</dbReference>
<name>A0A815EQN4_9BILA</name>
<evidence type="ECO:0000313" key="11">
    <source>
        <dbReference type="EMBL" id="CAF1315641.1"/>
    </source>
</evidence>
<comment type="caution">
    <text evidence="11">The sequence shown here is derived from an EMBL/GenBank/DDBJ whole genome shotgun (WGS) entry which is preliminary data.</text>
</comment>
<evidence type="ECO:0000259" key="10">
    <source>
        <dbReference type="PROSITE" id="PS50229"/>
    </source>
</evidence>
<feature type="compositionally biased region" description="Polar residues" evidence="9">
    <location>
        <begin position="447"/>
        <end position="464"/>
    </location>
</feature>
<dbReference type="SMART" id="SM00461">
    <property type="entry name" value="WH1"/>
    <property type="match status" value="1"/>
</dbReference>
<dbReference type="GO" id="GO:0003779">
    <property type="term" value="F:actin binding"/>
    <property type="evidence" value="ECO:0007669"/>
    <property type="project" value="UniProtKB-KW"/>
</dbReference>
<accession>A0A815EQN4</accession>
<evidence type="ECO:0000256" key="7">
    <source>
        <dbReference type="ARBA" id="ARBA00023212"/>
    </source>
</evidence>
<feature type="region of interest" description="Disordered" evidence="9">
    <location>
        <begin position="1"/>
        <end position="42"/>
    </location>
</feature>
<dbReference type="SUPFAM" id="SSF118370">
    <property type="entry name" value="Vasodilator-stimulated phosphoprotein, VASP, tetramerisation domain"/>
    <property type="match status" value="1"/>
</dbReference>
<gene>
    <name evidence="11" type="ORF">QVE165_LOCUS32040</name>
</gene>
<dbReference type="PANTHER" id="PTHR11202">
    <property type="entry name" value="SPROUTY-RELATED, EVH1 DOMAIN-CONTAINING PROTEIN FAMILY MEMBER"/>
    <property type="match status" value="1"/>
</dbReference>
<comment type="similarity">
    <text evidence="3">Belongs to the Ena/VASP family.</text>
</comment>
<evidence type="ECO:0000256" key="8">
    <source>
        <dbReference type="ARBA" id="ARBA00023273"/>
    </source>
</evidence>
<feature type="region of interest" description="Disordered" evidence="9">
    <location>
        <begin position="262"/>
        <end position="544"/>
    </location>
</feature>
<dbReference type="PROSITE" id="PS50229">
    <property type="entry name" value="WH1"/>
    <property type="match status" value="1"/>
</dbReference>
<feature type="compositionally biased region" description="Pro residues" evidence="9">
    <location>
        <begin position="418"/>
        <end position="442"/>
    </location>
</feature>
<evidence type="ECO:0000256" key="4">
    <source>
        <dbReference type="ARBA" id="ARBA00022490"/>
    </source>
</evidence>
<evidence type="ECO:0000256" key="3">
    <source>
        <dbReference type="ARBA" id="ARBA00009785"/>
    </source>
</evidence>
<protein>
    <recommendedName>
        <fullName evidence="10">WH1 domain-containing protein</fullName>
    </recommendedName>
</protein>
<keyword evidence="6" id="KW-0009">Actin-binding</keyword>
<keyword evidence="5" id="KW-0729">SH3-binding</keyword>
<dbReference type="InterPro" id="IPR011993">
    <property type="entry name" value="PH-like_dom_sf"/>
</dbReference>
<dbReference type="SUPFAM" id="SSF50729">
    <property type="entry name" value="PH domain-like"/>
    <property type="match status" value="1"/>
</dbReference>
<feature type="compositionally biased region" description="Polar residues" evidence="9">
    <location>
        <begin position="28"/>
        <end position="42"/>
    </location>
</feature>
<feature type="compositionally biased region" description="Polar residues" evidence="9">
    <location>
        <begin position="70"/>
        <end position="80"/>
    </location>
</feature>
<feature type="compositionally biased region" description="Basic and acidic residues" evidence="9">
    <location>
        <begin position="482"/>
        <end position="491"/>
    </location>
</feature>
<dbReference type="PANTHER" id="PTHR11202:SF22">
    <property type="entry name" value="PROTEIN ENABLED"/>
    <property type="match status" value="1"/>
</dbReference>
<dbReference type="OrthoDB" id="31170at2759"/>
<dbReference type="AlphaFoldDB" id="A0A815EQN4"/>
<proteinExistence type="inferred from homology"/>
<dbReference type="GO" id="GO:0017124">
    <property type="term" value="F:SH3 domain binding"/>
    <property type="evidence" value="ECO:0007669"/>
    <property type="project" value="UniProtKB-KW"/>
</dbReference>
<dbReference type="Gene3D" id="1.20.5.1160">
    <property type="entry name" value="Vasodilator-stimulated phosphoprotein"/>
    <property type="match status" value="1"/>
</dbReference>
<feature type="region of interest" description="Disordered" evidence="9">
    <location>
        <begin position="61"/>
        <end position="80"/>
    </location>
</feature>
<sequence>MHKLNLFRSKLHHESSRRTKSLRPDSEYYTSINTNKTTPTQPITISAPIINRSDKVAINDKDQSDEYSNEEQIPSIENDNIEEQISLSEEAEKMSGEYNNHIDDQPVSSLSILSNQSYSSIKTESTRPPSPPPPPLTTTTITTMVGTNPREDILTSCKATAMVYNDSQKKWIHCAPNGSAKIQLLFSPDTQIYRIVGRQIQDHEVVLNHTINKGIKYNQATPTFHQWRDQQSVYGLNFSSKLDAQEFGSTMMKILENVNGSTNLSSQTNANGGGTLPSSTQMNNNNNNNNNNSTSSYKRQTSQPSSFPPTGATVSINSTTSSAISEPQQQQQQQLLLHSSSSYNNQFRPSLSSINSTSTNNSNNYYSQHQQHSEEEEANYALISDSYSSYGDNLTNKNNNIPQPPPLNPPMSTGSAPPAAPPPPPPPPPMPSSFGNGPPPAPALVLPTSNGSGGSTPRKSSTTAPPMDLMSEMAAKFAQRRKQVDEGDKTDSSNTANTGKTSSKVLPSTTLPPTTPATVPTSPRVTRKASESHSTPNYTANDLDKLKTEILTEIRKDIEKAKQEIITAILDRQKPIRK</sequence>
<feature type="compositionally biased region" description="Low complexity" evidence="9">
    <location>
        <begin position="500"/>
        <end position="524"/>
    </location>
</feature>
<evidence type="ECO:0000256" key="9">
    <source>
        <dbReference type="SAM" id="MobiDB-lite"/>
    </source>
</evidence>
<feature type="compositionally biased region" description="Low complexity" evidence="9">
    <location>
        <begin position="321"/>
        <end position="342"/>
    </location>
</feature>
<dbReference type="GO" id="GO:0005737">
    <property type="term" value="C:cytoplasm"/>
    <property type="evidence" value="ECO:0007669"/>
    <property type="project" value="UniProtKB-ARBA"/>
</dbReference>
<feature type="compositionally biased region" description="Polar residues" evidence="9">
    <location>
        <begin position="385"/>
        <end position="395"/>
    </location>
</feature>
<evidence type="ECO:0000256" key="5">
    <source>
        <dbReference type="ARBA" id="ARBA00023036"/>
    </source>
</evidence>
<feature type="compositionally biased region" description="Low complexity" evidence="9">
    <location>
        <begin position="352"/>
        <end position="370"/>
    </location>
</feature>
<keyword evidence="7" id="KW-0206">Cytoskeleton</keyword>
<dbReference type="InterPro" id="IPR014885">
    <property type="entry name" value="VASP_tetra"/>
</dbReference>
<dbReference type="EMBL" id="CAJNOM010000281">
    <property type="protein sequence ID" value="CAF1315641.1"/>
    <property type="molecule type" value="Genomic_DNA"/>
</dbReference>
<feature type="region of interest" description="Disordered" evidence="9">
    <location>
        <begin position="118"/>
        <end position="137"/>
    </location>
</feature>
<dbReference type="Pfam" id="PF08776">
    <property type="entry name" value="VASP_tetra"/>
    <property type="match status" value="1"/>
</dbReference>
<dbReference type="GO" id="GO:0030027">
    <property type="term" value="C:lamellipodium"/>
    <property type="evidence" value="ECO:0007669"/>
    <property type="project" value="UniProtKB-SubCell"/>
</dbReference>
<dbReference type="Pfam" id="PF00568">
    <property type="entry name" value="WH1"/>
    <property type="match status" value="1"/>
</dbReference>